<dbReference type="Pfam" id="PF00535">
    <property type="entry name" value="Glycos_transf_2"/>
    <property type="match status" value="1"/>
</dbReference>
<keyword evidence="2" id="KW-0328">Glycosyltransferase</keyword>
<organism evidence="9 10">
    <name type="scientific">Stenotrophomonas rhizophila</name>
    <dbReference type="NCBI Taxonomy" id="216778"/>
    <lineage>
        <taxon>Bacteria</taxon>
        <taxon>Pseudomonadati</taxon>
        <taxon>Pseudomonadota</taxon>
        <taxon>Gammaproteobacteria</taxon>
        <taxon>Lysobacterales</taxon>
        <taxon>Lysobacteraceae</taxon>
        <taxon>Stenotrophomonas</taxon>
    </lineage>
</organism>
<evidence type="ECO:0000256" key="7">
    <source>
        <dbReference type="SAM" id="Phobius"/>
    </source>
</evidence>
<reference evidence="9 10" key="1">
    <citation type="submission" date="2019-10" db="EMBL/GenBank/DDBJ databases">
        <title>Halotolerant bacteria associated to Saharan-endemic halophytes Stipa tenacissima L. and Atriplex halimus L mitigate salt stress and promote growth of tomato plants.</title>
        <authorList>
            <person name="Dif G."/>
        </authorList>
    </citation>
    <scope>NUCLEOTIDE SEQUENCE [LARGE SCALE GENOMIC DNA]</scope>
    <source>
        <strain evidence="9 10">IS26</strain>
    </source>
</reference>
<dbReference type="Gene3D" id="3.90.550.10">
    <property type="entry name" value="Spore Coat Polysaccharide Biosynthesis Protein SpsA, Chain A"/>
    <property type="match status" value="1"/>
</dbReference>
<name>A0A7V7YFL7_9GAMM</name>
<protein>
    <submittedName>
        <fullName evidence="9">Glycosyltransferase</fullName>
    </submittedName>
</protein>
<evidence type="ECO:0000256" key="4">
    <source>
        <dbReference type="ARBA" id="ARBA00022692"/>
    </source>
</evidence>
<keyword evidence="5 7" id="KW-1133">Transmembrane helix</keyword>
<dbReference type="CDD" id="cd04187">
    <property type="entry name" value="DPM1_like_bac"/>
    <property type="match status" value="1"/>
</dbReference>
<feature type="transmembrane region" description="Helical" evidence="7">
    <location>
        <begin position="192"/>
        <end position="212"/>
    </location>
</feature>
<keyword evidence="6 7" id="KW-0472">Membrane</keyword>
<dbReference type="GO" id="GO:0005886">
    <property type="term" value="C:plasma membrane"/>
    <property type="evidence" value="ECO:0007669"/>
    <property type="project" value="TreeGrafter"/>
</dbReference>
<evidence type="ECO:0000256" key="6">
    <source>
        <dbReference type="ARBA" id="ARBA00023136"/>
    </source>
</evidence>
<feature type="non-terminal residue" evidence="9">
    <location>
        <position position="1"/>
    </location>
</feature>
<dbReference type="InterPro" id="IPR050256">
    <property type="entry name" value="Glycosyltransferase_2"/>
</dbReference>
<proteinExistence type="predicted"/>
<evidence type="ECO:0000256" key="2">
    <source>
        <dbReference type="ARBA" id="ARBA00022676"/>
    </source>
</evidence>
<keyword evidence="4 7" id="KW-0812">Transmembrane</keyword>
<gene>
    <name evidence="9" type="ORF">F9K92_12125</name>
</gene>
<dbReference type="InterPro" id="IPR001173">
    <property type="entry name" value="Glyco_trans_2-like"/>
</dbReference>
<accession>A0A7V7YFL7</accession>
<keyword evidence="3 9" id="KW-0808">Transferase</keyword>
<evidence type="ECO:0000256" key="5">
    <source>
        <dbReference type="ARBA" id="ARBA00022989"/>
    </source>
</evidence>
<comment type="caution">
    <text evidence="9">The sequence shown here is derived from an EMBL/GenBank/DDBJ whole genome shotgun (WGS) entry which is preliminary data.</text>
</comment>
<dbReference type="InterPro" id="IPR029044">
    <property type="entry name" value="Nucleotide-diphossugar_trans"/>
</dbReference>
<evidence type="ECO:0000259" key="8">
    <source>
        <dbReference type="Pfam" id="PF00535"/>
    </source>
</evidence>
<feature type="transmembrane region" description="Helical" evidence="7">
    <location>
        <begin position="224"/>
        <end position="249"/>
    </location>
</feature>
<dbReference type="RefSeq" id="WP_152153105.1">
    <property type="nucleotide sequence ID" value="NZ_WELC01000014.1"/>
</dbReference>
<comment type="subcellular location">
    <subcellularLocation>
        <location evidence="1">Membrane</location>
        <topology evidence="1">Multi-pass membrane protein</topology>
    </subcellularLocation>
</comment>
<dbReference type="AlphaFoldDB" id="A0A7V7YFL7"/>
<evidence type="ECO:0000313" key="9">
    <source>
        <dbReference type="EMBL" id="KAB7629950.1"/>
    </source>
</evidence>
<dbReference type="PANTHER" id="PTHR48090:SF1">
    <property type="entry name" value="PROPHAGE BACTOPRENOL GLUCOSYL TRANSFERASE HOMOLOG"/>
    <property type="match status" value="1"/>
</dbReference>
<dbReference type="SUPFAM" id="SSF53448">
    <property type="entry name" value="Nucleotide-diphospho-sugar transferases"/>
    <property type="match status" value="1"/>
</dbReference>
<dbReference type="GO" id="GO:0016757">
    <property type="term" value="F:glycosyltransferase activity"/>
    <property type="evidence" value="ECO:0007669"/>
    <property type="project" value="UniProtKB-KW"/>
</dbReference>
<evidence type="ECO:0000313" key="10">
    <source>
        <dbReference type="Proteomes" id="UP000449004"/>
    </source>
</evidence>
<dbReference type="PANTHER" id="PTHR48090">
    <property type="entry name" value="UNDECAPRENYL-PHOSPHATE 4-DEOXY-4-FORMAMIDO-L-ARABINOSE TRANSFERASE-RELATED"/>
    <property type="match status" value="1"/>
</dbReference>
<feature type="domain" description="Glycosyltransferase 2-like" evidence="8">
    <location>
        <begin position="1"/>
        <end position="127"/>
    </location>
</feature>
<dbReference type="Proteomes" id="UP000449004">
    <property type="component" value="Unassembled WGS sequence"/>
</dbReference>
<dbReference type="EMBL" id="WELC01000014">
    <property type="protein sequence ID" value="KAB7629950.1"/>
    <property type="molecule type" value="Genomic_DNA"/>
</dbReference>
<sequence>ILVDDNSPDHAWQRIEEISRIHPHVRGLRLARNFGQHAAISAGLAHATGSRMIVMDCDLQDIPEEIPKLLAGLTGDVEVVLGQRVDRQDSWLKRTGSMMFYKALGWLTDTKYDHTTANFGAYSRKVVDTLNCMPESDRFLPLLVRWTGFKTVKVAVSHGLRIEGRSSYSLGKLLQMAMRIALSFSDKPLRMVMLAALCIAAVAAAIAVFSVYRYSSGDIRVAGFTSIIASIWLVGSIVMACIGVLGLYLGRVHGEAKKRPQFLIWQDTRKWQQ</sequence>
<evidence type="ECO:0000256" key="1">
    <source>
        <dbReference type="ARBA" id="ARBA00004141"/>
    </source>
</evidence>
<evidence type="ECO:0000256" key="3">
    <source>
        <dbReference type="ARBA" id="ARBA00022679"/>
    </source>
</evidence>